<evidence type="ECO:0000313" key="1">
    <source>
        <dbReference type="EMBL" id="KIG13242.1"/>
    </source>
</evidence>
<reference evidence="1 2" key="1">
    <citation type="submission" date="2014-12" db="EMBL/GenBank/DDBJ databases">
        <title>Genome assembly of Enhygromyxa salina DSM 15201.</title>
        <authorList>
            <person name="Sharma G."/>
            <person name="Subramanian S."/>
        </authorList>
    </citation>
    <scope>NUCLEOTIDE SEQUENCE [LARGE SCALE GENOMIC DNA]</scope>
    <source>
        <strain evidence="1 2">DSM 15201</strain>
    </source>
</reference>
<proteinExistence type="predicted"/>
<dbReference type="EMBL" id="JMCC02000104">
    <property type="protein sequence ID" value="KIG13242.1"/>
    <property type="molecule type" value="Genomic_DNA"/>
</dbReference>
<dbReference type="Proteomes" id="UP000031599">
    <property type="component" value="Unassembled WGS sequence"/>
</dbReference>
<organism evidence="1 2">
    <name type="scientific">Enhygromyxa salina</name>
    <dbReference type="NCBI Taxonomy" id="215803"/>
    <lineage>
        <taxon>Bacteria</taxon>
        <taxon>Pseudomonadati</taxon>
        <taxon>Myxococcota</taxon>
        <taxon>Polyangia</taxon>
        <taxon>Nannocystales</taxon>
        <taxon>Nannocystaceae</taxon>
        <taxon>Enhygromyxa</taxon>
    </lineage>
</organism>
<protein>
    <submittedName>
        <fullName evidence="1">Uncharacterized protein</fullName>
    </submittedName>
</protein>
<accession>A0A0C2CZG7</accession>
<dbReference type="AlphaFoldDB" id="A0A0C2CZG7"/>
<name>A0A0C2CZG7_9BACT</name>
<comment type="caution">
    <text evidence="1">The sequence shown here is derived from an EMBL/GenBank/DDBJ whole genome shotgun (WGS) entry which is preliminary data.</text>
</comment>
<evidence type="ECO:0000313" key="2">
    <source>
        <dbReference type="Proteomes" id="UP000031599"/>
    </source>
</evidence>
<gene>
    <name evidence="1" type="ORF">DB30_00465</name>
</gene>
<sequence length="90" mass="10118">MMTDRFAAWLSTILLLIGLGQVTGCRFNCGELEPVKSGEYMILNLYGQLNPDFADLVGAQLIVDRDTETSVIRYTRDGTTYEVRHSLTEL</sequence>